<feature type="domain" description="CHAT" evidence="1">
    <location>
        <begin position="1047"/>
        <end position="1300"/>
    </location>
</feature>
<evidence type="ECO:0000313" key="3">
    <source>
        <dbReference type="Proteomes" id="UP000054097"/>
    </source>
</evidence>
<dbReference type="InterPro" id="IPR024983">
    <property type="entry name" value="CHAT_dom"/>
</dbReference>
<evidence type="ECO:0000259" key="1">
    <source>
        <dbReference type="Pfam" id="PF12770"/>
    </source>
</evidence>
<dbReference type="PANTHER" id="PTHR19959:SF119">
    <property type="entry name" value="FUNGAL LIPASE-LIKE DOMAIN-CONTAINING PROTEIN"/>
    <property type="match status" value="1"/>
</dbReference>
<dbReference type="STRING" id="933852.A0A0C2XC34"/>
<gene>
    <name evidence="2" type="ORF">M408DRAFT_312371</name>
</gene>
<dbReference type="InterPro" id="IPR011990">
    <property type="entry name" value="TPR-like_helical_dom_sf"/>
</dbReference>
<organism evidence="2 3">
    <name type="scientific">Serendipita vermifera MAFF 305830</name>
    <dbReference type="NCBI Taxonomy" id="933852"/>
    <lineage>
        <taxon>Eukaryota</taxon>
        <taxon>Fungi</taxon>
        <taxon>Dikarya</taxon>
        <taxon>Basidiomycota</taxon>
        <taxon>Agaricomycotina</taxon>
        <taxon>Agaricomycetes</taxon>
        <taxon>Sebacinales</taxon>
        <taxon>Serendipitaceae</taxon>
        <taxon>Serendipita</taxon>
    </lineage>
</organism>
<proteinExistence type="predicted"/>
<reference evidence="3" key="2">
    <citation type="submission" date="2015-01" db="EMBL/GenBank/DDBJ databases">
        <title>Evolutionary Origins and Diversification of the Mycorrhizal Mutualists.</title>
        <authorList>
            <consortium name="DOE Joint Genome Institute"/>
            <consortium name="Mycorrhizal Genomics Consortium"/>
            <person name="Kohler A."/>
            <person name="Kuo A."/>
            <person name="Nagy L.G."/>
            <person name="Floudas D."/>
            <person name="Copeland A."/>
            <person name="Barry K.W."/>
            <person name="Cichocki N."/>
            <person name="Veneault-Fourrey C."/>
            <person name="LaButti K."/>
            <person name="Lindquist E.A."/>
            <person name="Lipzen A."/>
            <person name="Lundell T."/>
            <person name="Morin E."/>
            <person name="Murat C."/>
            <person name="Riley R."/>
            <person name="Ohm R."/>
            <person name="Sun H."/>
            <person name="Tunlid A."/>
            <person name="Henrissat B."/>
            <person name="Grigoriev I.V."/>
            <person name="Hibbett D.S."/>
            <person name="Martin F."/>
        </authorList>
    </citation>
    <scope>NUCLEOTIDE SEQUENCE [LARGE SCALE GENOMIC DNA]</scope>
    <source>
        <strain evidence="3">MAFF 305830</strain>
    </source>
</reference>
<keyword evidence="3" id="KW-1185">Reference proteome</keyword>
<dbReference type="PANTHER" id="PTHR19959">
    <property type="entry name" value="KINESIN LIGHT CHAIN"/>
    <property type="match status" value="1"/>
</dbReference>
<dbReference type="Pfam" id="PF12770">
    <property type="entry name" value="CHAT"/>
    <property type="match status" value="1"/>
</dbReference>
<protein>
    <recommendedName>
        <fullName evidence="1">CHAT domain-containing protein</fullName>
    </recommendedName>
</protein>
<name>A0A0C2XC34_SERVB</name>
<sequence>MHLVIMELEDILVKSPLPLHPSLAGHPRLSVKVVMNGKAQVATPFAPEMPQGGVWEMSGTLEIPTIGADVSLMIMADGEHGSKEIILAEIETTEFSMRVKKQPDLEYHEIPTCHSRSPVQMILRCSIKDVLSPIYSTEDALDGGEDPLMGDRQEIPSREWLENMYSRVTRLEDRNACAHDLNIIGYNFYKLYQENNVVADLERAIFILEEAMQYASVFGPQPAKYSSDLGEVFMERFTQKGDINDIEKATKLCQDAVKVSKDADEDMAKWLLNLGNCYEFRFDIFGKMEDINEAIAIRKRSVVLMHKDDANRPQALENSAGALLKRFRQSGSMYDLTESILFQQEVVDLTPHDDPYTPGRLNKLAISLQLRFERLGNIEDREKATVLFKSVVNLTPDDHPDKPARLSNLGSTIQSSFNSHGNIRDLESAISFKQAAVNLMPDDHPDKPALLSNLGVSIQSCFKILGNIDDLERAISLQQKAVDLTPRDHPDKPRQLNNLGSAVESRFDILGEIEDLESAISLQQAAVDLTPDGHPDKPRWLYNLGRLVQSRFQRRGEIEDLECSILSQQAAVTLTPDGCPNKPKLLNGLGMAVESRFDRLGDIEDLESAIALQQAAVNFTPDGHPDKPALLSSLGRALQSRFSRLGNIKDIESAISFKQAVVNLTPDDGHPDKPRRLNNLGSAVRSRFDRLGDVEDLKSAISFQQAAVNLMPDGHPDKLALLSNHGQSLFLRFQIMHHQADLESAIVSFSAAATSPTGQPILRFRAAVLWAEACLLCNQSPLNAFQCAIDTLPQVAWLGTPLSNQHAQLTQVGDLVRYAVAVATELQEYETAVRWAEYGRSIVWQNLLGLRKPLDNLRKAYPELATRLQSISLQLEGSLSRHDHLGESKLDTLQNFANKASMLAAERDKIIEQTRKLPGFEDFLRAKPVEKLAPAAYEGPVAIINVHKIRCDALILVPHDSHHQTTSIVTIPLKSFSYDMSVNLFKKFSQILSSERVRARGDRQGFRLQEDKKKVSLDSILVDLWIYVVKPVLEGLGYRVSFFPGYHSRIWWCATGPLAFLPIHAAGNYGSDAVGEKISDYVISSYTPTLTALIEQSQPEITDDFQILTVAQPSTPGQNPLPQTTVEVEHIQEAASSMRVQSLTGDEATTARVLKSMKESNWIHLACHGLQYRGDSLKSGFLLHDKTLELSDLIKEPFVKSDFAFLSACQTATGDENIAEESVHLAAGMLFSGCKGVIGTMWSIQDNDAPKVTKAVYERMLKGGIPNRKEAARALHEAVKELRESGSTFTSWVPFIHIGR</sequence>
<dbReference type="SUPFAM" id="SSF81901">
    <property type="entry name" value="HCP-like"/>
    <property type="match status" value="1"/>
</dbReference>
<dbReference type="OrthoDB" id="9991317at2759"/>
<dbReference type="Proteomes" id="UP000054097">
    <property type="component" value="Unassembled WGS sequence"/>
</dbReference>
<evidence type="ECO:0000313" key="2">
    <source>
        <dbReference type="EMBL" id="KIM26702.1"/>
    </source>
</evidence>
<accession>A0A0C2XC34</accession>
<dbReference type="EMBL" id="KN824304">
    <property type="protein sequence ID" value="KIM26702.1"/>
    <property type="molecule type" value="Genomic_DNA"/>
</dbReference>
<dbReference type="HOGENOM" id="CLU_001305_0_0_1"/>
<reference evidence="2 3" key="1">
    <citation type="submission" date="2014-04" db="EMBL/GenBank/DDBJ databases">
        <authorList>
            <consortium name="DOE Joint Genome Institute"/>
            <person name="Kuo A."/>
            <person name="Zuccaro A."/>
            <person name="Kohler A."/>
            <person name="Nagy L.G."/>
            <person name="Floudas D."/>
            <person name="Copeland A."/>
            <person name="Barry K.W."/>
            <person name="Cichocki N."/>
            <person name="Veneault-Fourrey C."/>
            <person name="LaButti K."/>
            <person name="Lindquist E.A."/>
            <person name="Lipzen A."/>
            <person name="Lundell T."/>
            <person name="Morin E."/>
            <person name="Murat C."/>
            <person name="Sun H."/>
            <person name="Tunlid A."/>
            <person name="Henrissat B."/>
            <person name="Grigoriev I.V."/>
            <person name="Hibbett D.S."/>
            <person name="Martin F."/>
            <person name="Nordberg H.P."/>
            <person name="Cantor M.N."/>
            <person name="Hua S.X."/>
        </authorList>
    </citation>
    <scope>NUCLEOTIDE SEQUENCE [LARGE SCALE GENOMIC DNA]</scope>
    <source>
        <strain evidence="2 3">MAFF 305830</strain>
    </source>
</reference>
<dbReference type="SUPFAM" id="SSF48452">
    <property type="entry name" value="TPR-like"/>
    <property type="match status" value="1"/>
</dbReference>
<dbReference type="Gene3D" id="1.25.40.10">
    <property type="entry name" value="Tetratricopeptide repeat domain"/>
    <property type="match status" value="3"/>
</dbReference>